<keyword evidence="2" id="KW-1185">Reference proteome</keyword>
<dbReference type="AlphaFoldDB" id="A0A8H6T614"/>
<organism evidence="1 2">
    <name type="scientific">Mycena indigotica</name>
    <dbReference type="NCBI Taxonomy" id="2126181"/>
    <lineage>
        <taxon>Eukaryota</taxon>
        <taxon>Fungi</taxon>
        <taxon>Dikarya</taxon>
        <taxon>Basidiomycota</taxon>
        <taxon>Agaricomycotina</taxon>
        <taxon>Agaricomycetes</taxon>
        <taxon>Agaricomycetidae</taxon>
        <taxon>Agaricales</taxon>
        <taxon>Marasmiineae</taxon>
        <taxon>Mycenaceae</taxon>
        <taxon>Mycena</taxon>
    </lineage>
</organism>
<sequence>MLVATHISASFEDAARSAPPIDFPRLSDASWDDALASTESELAVKRSDGFFLVTALKACILAHLAQSMRLTKAKEDLHEDVLLEPLISLLLQDAGVWERKKDEPERQACRAFFIFADLVVAERGFEEFSVWFNAMFTPIIRACIGDLLRRITVQSPHPSPDHDSTPRIQICGASSREILIALRRRQAFSQDPTSVVPPADPGALASLQLRLGTHSIEPRPSEDSATPVLSTVAQPELGSAFHRPETEPSVTNELLKEAARFIEETIEMHQRGDINAGAKIGGMDKPTAWASYKTLPDACDKRSEPFVVQSASDSMVKNNMSTEKDGPKATEAVNRGLAWQPLPLSSGGMANLPLAASNQAASSHYPKLFEAPLHDDIPPQWFWPNAPTDIFSNPMLTTLAPVLYWS</sequence>
<dbReference type="RefSeq" id="XP_037224541.1">
    <property type="nucleotide sequence ID" value="XM_037359446.1"/>
</dbReference>
<reference evidence="1" key="1">
    <citation type="submission" date="2020-05" db="EMBL/GenBank/DDBJ databases">
        <title>Mycena genomes resolve the evolution of fungal bioluminescence.</title>
        <authorList>
            <person name="Tsai I.J."/>
        </authorList>
    </citation>
    <scope>NUCLEOTIDE SEQUENCE</scope>
    <source>
        <strain evidence="1">171206Taipei</strain>
    </source>
</reference>
<dbReference type="Proteomes" id="UP000636479">
    <property type="component" value="Unassembled WGS sequence"/>
</dbReference>
<name>A0A8H6T614_9AGAR</name>
<dbReference type="GeneID" id="59341962"/>
<protein>
    <submittedName>
        <fullName evidence="1">Uncharacterized protein</fullName>
    </submittedName>
</protein>
<evidence type="ECO:0000313" key="1">
    <source>
        <dbReference type="EMBL" id="KAF7312433.1"/>
    </source>
</evidence>
<proteinExistence type="predicted"/>
<dbReference type="EMBL" id="JACAZF010000002">
    <property type="protein sequence ID" value="KAF7312433.1"/>
    <property type="molecule type" value="Genomic_DNA"/>
</dbReference>
<dbReference type="OrthoDB" id="3068658at2759"/>
<comment type="caution">
    <text evidence="1">The sequence shown here is derived from an EMBL/GenBank/DDBJ whole genome shotgun (WGS) entry which is preliminary data.</text>
</comment>
<evidence type="ECO:0000313" key="2">
    <source>
        <dbReference type="Proteomes" id="UP000636479"/>
    </source>
</evidence>
<accession>A0A8H6T614</accession>
<gene>
    <name evidence="1" type="ORF">MIND_00256800</name>
</gene>